<dbReference type="PROSITE" id="PS00216">
    <property type="entry name" value="SUGAR_TRANSPORT_1"/>
    <property type="match status" value="1"/>
</dbReference>
<evidence type="ECO:0000256" key="4">
    <source>
        <dbReference type="ARBA" id="ARBA00022692"/>
    </source>
</evidence>
<dbReference type="InterPro" id="IPR005829">
    <property type="entry name" value="Sugar_transporter_CS"/>
</dbReference>
<evidence type="ECO:0000313" key="14">
    <source>
        <dbReference type="Proteomes" id="UP000829685"/>
    </source>
</evidence>
<keyword evidence="8" id="KW-0325">Glycoprotein</keyword>
<feature type="domain" description="Major facilitator superfamily (MFS) profile" evidence="12">
    <location>
        <begin position="27"/>
        <end position="481"/>
    </location>
</feature>
<evidence type="ECO:0000259" key="12">
    <source>
        <dbReference type="PROSITE" id="PS50850"/>
    </source>
</evidence>
<keyword evidence="4 11" id="KW-0812">Transmembrane</keyword>
<feature type="transmembrane region" description="Helical" evidence="11">
    <location>
        <begin position="427"/>
        <end position="447"/>
    </location>
</feature>
<gene>
    <name evidence="13" type="ORF">JX265_005931</name>
</gene>
<feature type="transmembrane region" description="Helical" evidence="11">
    <location>
        <begin position="325"/>
        <end position="347"/>
    </location>
</feature>
<evidence type="ECO:0000256" key="11">
    <source>
        <dbReference type="SAM" id="Phobius"/>
    </source>
</evidence>
<dbReference type="InterPro" id="IPR036259">
    <property type="entry name" value="MFS_trans_sf"/>
</dbReference>
<dbReference type="Proteomes" id="UP000829685">
    <property type="component" value="Unassembled WGS sequence"/>
</dbReference>
<comment type="subcellular location">
    <subcellularLocation>
        <location evidence="1">Membrane</location>
        <topology evidence="1">Multi-pass membrane protein</topology>
    </subcellularLocation>
</comment>
<evidence type="ECO:0000256" key="7">
    <source>
        <dbReference type="ARBA" id="ARBA00023136"/>
    </source>
</evidence>
<dbReference type="Pfam" id="PF00083">
    <property type="entry name" value="Sugar_tr"/>
    <property type="match status" value="1"/>
</dbReference>
<keyword evidence="3 10" id="KW-0813">Transport</keyword>
<feature type="transmembrane region" description="Helical" evidence="11">
    <location>
        <begin position="193"/>
        <end position="215"/>
    </location>
</feature>
<feature type="transmembrane region" description="Helical" evidence="11">
    <location>
        <begin position="20"/>
        <end position="40"/>
    </location>
</feature>
<dbReference type="FunFam" id="1.20.1250.20:FF:000026">
    <property type="entry name" value="MFS quinate transporter QutD"/>
    <property type="match status" value="1"/>
</dbReference>
<dbReference type="SUPFAM" id="SSF103473">
    <property type="entry name" value="MFS general substrate transporter"/>
    <property type="match status" value="1"/>
</dbReference>
<organism evidence="13 14">
    <name type="scientific">Neoarthrinium moseri</name>
    <dbReference type="NCBI Taxonomy" id="1658444"/>
    <lineage>
        <taxon>Eukaryota</taxon>
        <taxon>Fungi</taxon>
        <taxon>Dikarya</taxon>
        <taxon>Ascomycota</taxon>
        <taxon>Pezizomycotina</taxon>
        <taxon>Sordariomycetes</taxon>
        <taxon>Xylariomycetidae</taxon>
        <taxon>Amphisphaeriales</taxon>
        <taxon>Apiosporaceae</taxon>
        <taxon>Neoarthrinium</taxon>
    </lineage>
</organism>
<dbReference type="EMBL" id="JAFIMR010000013">
    <property type="protein sequence ID" value="KAI1870891.1"/>
    <property type="molecule type" value="Genomic_DNA"/>
</dbReference>
<name>A0A9P9WM47_9PEZI</name>
<dbReference type="GO" id="GO:0005351">
    <property type="term" value="F:carbohydrate:proton symporter activity"/>
    <property type="evidence" value="ECO:0007669"/>
    <property type="project" value="TreeGrafter"/>
</dbReference>
<feature type="transmembrane region" description="Helical" evidence="11">
    <location>
        <begin position="354"/>
        <end position="373"/>
    </location>
</feature>
<evidence type="ECO:0000256" key="6">
    <source>
        <dbReference type="ARBA" id="ARBA00022989"/>
    </source>
</evidence>
<feature type="transmembrane region" description="Helical" evidence="11">
    <location>
        <begin position="103"/>
        <end position="120"/>
    </location>
</feature>
<comment type="similarity">
    <text evidence="2 10">Belongs to the major facilitator superfamily. Sugar transporter (TC 2.A.1.1) family.</text>
</comment>
<dbReference type="InterPro" id="IPR020846">
    <property type="entry name" value="MFS_dom"/>
</dbReference>
<evidence type="ECO:0000256" key="1">
    <source>
        <dbReference type="ARBA" id="ARBA00004141"/>
    </source>
</evidence>
<dbReference type="InterPro" id="IPR050360">
    <property type="entry name" value="MFS_Sugar_Transporters"/>
</dbReference>
<keyword evidence="7 11" id="KW-0472">Membrane</keyword>
<feature type="transmembrane region" description="Helical" evidence="11">
    <location>
        <begin position="393"/>
        <end position="415"/>
    </location>
</feature>
<feature type="transmembrane region" description="Helical" evidence="11">
    <location>
        <begin position="159"/>
        <end position="181"/>
    </location>
</feature>
<keyword evidence="14" id="KW-1185">Reference proteome</keyword>
<dbReference type="InterPro" id="IPR003663">
    <property type="entry name" value="Sugar/inositol_transpt"/>
</dbReference>
<dbReference type="PRINTS" id="PR00171">
    <property type="entry name" value="SUGRTRNSPORT"/>
</dbReference>
<keyword evidence="6 11" id="KW-1133">Transmembrane helix</keyword>
<evidence type="ECO:0000256" key="9">
    <source>
        <dbReference type="ARBA" id="ARBA00043213"/>
    </source>
</evidence>
<protein>
    <recommendedName>
        <fullName evidence="9">Quinate transporter</fullName>
    </recommendedName>
</protein>
<evidence type="ECO:0000256" key="8">
    <source>
        <dbReference type="ARBA" id="ARBA00023180"/>
    </source>
</evidence>
<evidence type="ECO:0000256" key="10">
    <source>
        <dbReference type="RuleBase" id="RU003346"/>
    </source>
</evidence>
<proteinExistence type="inferred from homology"/>
<dbReference type="Gene3D" id="1.20.1250.20">
    <property type="entry name" value="MFS general substrate transporter like domains"/>
    <property type="match status" value="1"/>
</dbReference>
<comment type="caution">
    <text evidence="13">The sequence shown here is derived from an EMBL/GenBank/DDBJ whole genome shotgun (WGS) entry which is preliminary data.</text>
</comment>
<feature type="transmembrane region" description="Helical" evidence="11">
    <location>
        <begin position="287"/>
        <end position="305"/>
    </location>
</feature>
<feature type="transmembrane region" description="Helical" evidence="11">
    <location>
        <begin position="459"/>
        <end position="477"/>
    </location>
</feature>
<evidence type="ECO:0000256" key="3">
    <source>
        <dbReference type="ARBA" id="ARBA00022448"/>
    </source>
</evidence>
<feature type="transmembrane region" description="Helical" evidence="11">
    <location>
        <begin position="75"/>
        <end position="94"/>
    </location>
</feature>
<sequence length="530" mass="58078">MHSIFKLKEHPGQEAPQEIYGYRPYLLAFSASWASAMYGYDSAFIGGTLSLPSFQATFGLAEATNKQKADLSSNIVSTFQAGAFFGCALGFFLAEKFGRKKSMIASAFIFILGAILQMVGRLDLLYAGRVFTGWGVGASAMVLPIYVSECSPALIRGRLVGVFEIMLQVALVFGFWVNYGVNQNVPGSDPKQWHIPVAIQFVPAGALIMSLLPMIESPRWLASKGKMQQAANALSWVRNLPEDHPYLLQELAQIENAVDHELGSTGGSRSWAQIYRGMLQKGIRNRIVIACGLVVFQNFTGINAVNYYSPTIFKSIGVTGTSAGLLGTGVFGIVKMVATVLYAGFLVDKCGRRPLLLVGGAFAGFAMFYLAVYSKVSGSFVATPPQDAGARCAIAMVYLYAFFYGFSWNGIPWLFTSEVLPTRVRTLGMTFCICIQWLTQFIVVYSLPHMVIGMTYGTFLFFGCCTVLAVLFAWLFVPETKAVELEAMDLLFGPDVSILAWEARESYEKTVRARASVLGEKQDVDHHETV</sequence>
<dbReference type="NCBIfam" id="TIGR00879">
    <property type="entry name" value="SP"/>
    <property type="match status" value="1"/>
</dbReference>
<evidence type="ECO:0000256" key="2">
    <source>
        <dbReference type="ARBA" id="ARBA00010992"/>
    </source>
</evidence>
<dbReference type="PROSITE" id="PS50850">
    <property type="entry name" value="MFS"/>
    <property type="match status" value="1"/>
</dbReference>
<feature type="transmembrane region" description="Helical" evidence="11">
    <location>
        <begin position="126"/>
        <end position="147"/>
    </location>
</feature>
<reference evidence="13" key="1">
    <citation type="submission" date="2021-03" db="EMBL/GenBank/DDBJ databases">
        <title>Revisited historic fungal species revealed as producer of novel bioactive compounds through whole genome sequencing and comparative genomics.</title>
        <authorList>
            <person name="Vignolle G.A."/>
            <person name="Hochenegger N."/>
            <person name="Mach R.L."/>
            <person name="Mach-Aigner A.R."/>
            <person name="Javad Rahimi M."/>
            <person name="Salim K.A."/>
            <person name="Chan C.M."/>
            <person name="Lim L.B.L."/>
            <person name="Cai F."/>
            <person name="Druzhinina I.S."/>
            <person name="U'Ren J.M."/>
            <person name="Derntl C."/>
        </authorList>
    </citation>
    <scope>NUCLEOTIDE SEQUENCE</scope>
    <source>
        <strain evidence="13">TUCIM 5799</strain>
    </source>
</reference>
<dbReference type="GO" id="GO:0016020">
    <property type="term" value="C:membrane"/>
    <property type="evidence" value="ECO:0007669"/>
    <property type="project" value="UniProtKB-SubCell"/>
</dbReference>
<evidence type="ECO:0000256" key="5">
    <source>
        <dbReference type="ARBA" id="ARBA00022911"/>
    </source>
</evidence>
<dbReference type="AlphaFoldDB" id="A0A9P9WM47"/>
<dbReference type="PANTHER" id="PTHR48022">
    <property type="entry name" value="PLASTIDIC GLUCOSE TRANSPORTER 4"/>
    <property type="match status" value="1"/>
</dbReference>
<accession>A0A9P9WM47</accession>
<evidence type="ECO:0000313" key="13">
    <source>
        <dbReference type="EMBL" id="KAI1870891.1"/>
    </source>
</evidence>
<dbReference type="PANTHER" id="PTHR48022:SF34">
    <property type="entry name" value="MAJOR FACILITATOR SUPERFAMILY (MFS) PROFILE DOMAIN-CONTAINING PROTEIN-RELATED"/>
    <property type="match status" value="1"/>
</dbReference>
<dbReference type="InterPro" id="IPR005828">
    <property type="entry name" value="MFS_sugar_transport-like"/>
</dbReference>
<keyword evidence="5" id="KW-0672">Quinate metabolism</keyword>